<evidence type="ECO:0000313" key="15">
    <source>
        <dbReference type="Proteomes" id="UP000422764"/>
    </source>
</evidence>
<dbReference type="InterPro" id="IPR024370">
    <property type="entry name" value="PBP_domain"/>
</dbReference>
<protein>
    <recommendedName>
        <fullName evidence="12">Phosphate-binding protein</fullName>
    </recommendedName>
</protein>
<evidence type="ECO:0000256" key="5">
    <source>
        <dbReference type="ARBA" id="ARBA00022448"/>
    </source>
</evidence>
<evidence type="ECO:0000256" key="6">
    <source>
        <dbReference type="ARBA" id="ARBA00022475"/>
    </source>
</evidence>
<dbReference type="InterPro" id="IPR011862">
    <property type="entry name" value="Phos-bd"/>
</dbReference>
<dbReference type="EMBL" id="CP046522">
    <property type="protein sequence ID" value="QGU95269.1"/>
    <property type="molecule type" value="Genomic_DNA"/>
</dbReference>
<evidence type="ECO:0000256" key="12">
    <source>
        <dbReference type="RuleBase" id="RU367119"/>
    </source>
</evidence>
<dbReference type="GO" id="GO:0005886">
    <property type="term" value="C:plasma membrane"/>
    <property type="evidence" value="ECO:0007669"/>
    <property type="project" value="UniProtKB-SubCell"/>
</dbReference>
<dbReference type="Pfam" id="PF12849">
    <property type="entry name" value="PBP_like_2"/>
    <property type="match status" value="1"/>
</dbReference>
<keyword evidence="8 12" id="KW-0732">Signal</keyword>
<dbReference type="GO" id="GO:0042301">
    <property type="term" value="F:phosphate ion binding"/>
    <property type="evidence" value="ECO:0007669"/>
    <property type="project" value="UniProtKB-UniRule"/>
</dbReference>
<dbReference type="InterPro" id="IPR050811">
    <property type="entry name" value="Phosphate_ABC_transporter"/>
</dbReference>
<keyword evidence="5 12" id="KW-0813">Transport</keyword>
<sequence length="304" mass="31813">MKKKSLKMIVAALAIAVVGGVLAGCGNNTANNGADKTGEGTKVEEVSGSITAAGSTALQPLAKAGADMFMQKNNKVQINVQGGGSGTGLSQVASGAVQIGNSDVTAESKIKDANLVKQLVDHKVAAIGFAMVVNKETKVDSLTKQQIQDIFTGKITNWNQVGGDDVKIEVINRGKSSGTRAAFVDTVMGGKTEAEGLGTTQDSSGAVQQAIQATNGSISYLALSYFISDEAKQGIKLLKIEGVDPTYENIAAGKYPFWSYEHMYTKGEPTGATKAYLDYMTSDEVKSVIKSKGYLPADEIKAQK</sequence>
<proteinExistence type="inferred from homology"/>
<evidence type="ECO:0000259" key="13">
    <source>
        <dbReference type="Pfam" id="PF12849"/>
    </source>
</evidence>
<evidence type="ECO:0000256" key="10">
    <source>
        <dbReference type="ARBA" id="ARBA00023139"/>
    </source>
</evidence>
<keyword evidence="11 12" id="KW-0449">Lipoprotein</keyword>
<organism evidence="14 15">
    <name type="scientific">Clostridium bovifaecis</name>
    <dbReference type="NCBI Taxonomy" id="2184719"/>
    <lineage>
        <taxon>Bacteria</taxon>
        <taxon>Bacillati</taxon>
        <taxon>Bacillota</taxon>
        <taxon>Clostridia</taxon>
        <taxon>Eubacteriales</taxon>
        <taxon>Clostridiaceae</taxon>
        <taxon>Clostridium</taxon>
    </lineage>
</organism>
<comment type="similarity">
    <text evidence="3 12">Belongs to the PstS family.</text>
</comment>
<dbReference type="PROSITE" id="PS51257">
    <property type="entry name" value="PROKAR_LIPOPROTEIN"/>
    <property type="match status" value="1"/>
</dbReference>
<keyword evidence="15" id="KW-1185">Reference proteome</keyword>
<feature type="chain" id="PRO_5039751711" description="Phosphate-binding protein" evidence="12">
    <location>
        <begin position="24"/>
        <end position="304"/>
    </location>
</feature>
<dbReference type="Proteomes" id="UP000422764">
    <property type="component" value="Chromosome"/>
</dbReference>
<evidence type="ECO:0000256" key="3">
    <source>
        <dbReference type="ARBA" id="ARBA00008725"/>
    </source>
</evidence>
<keyword evidence="10 12" id="KW-0564">Palmitate</keyword>
<evidence type="ECO:0000313" key="14">
    <source>
        <dbReference type="EMBL" id="QGU95269.1"/>
    </source>
</evidence>
<name>A0A6I6ENK9_9CLOT</name>
<gene>
    <name evidence="14" type="primary">pstS</name>
    <name evidence="14" type="ORF">GOM49_09365</name>
</gene>
<evidence type="ECO:0000256" key="8">
    <source>
        <dbReference type="ARBA" id="ARBA00022729"/>
    </source>
</evidence>
<comment type="function">
    <text evidence="12">Involved in the system for phosphate transport across the cytoplasmic membrane.</text>
</comment>
<dbReference type="CDD" id="cd13653">
    <property type="entry name" value="PBP2_phosphate_like_1"/>
    <property type="match status" value="1"/>
</dbReference>
<feature type="signal peptide" evidence="12">
    <location>
        <begin position="1"/>
        <end position="23"/>
    </location>
</feature>
<evidence type="ECO:0000256" key="1">
    <source>
        <dbReference type="ARBA" id="ARBA00002841"/>
    </source>
</evidence>
<dbReference type="GO" id="GO:0006817">
    <property type="term" value="P:phosphate ion transport"/>
    <property type="evidence" value="ECO:0007669"/>
    <property type="project" value="UniProtKB-UniRule"/>
</dbReference>
<feature type="domain" description="PBP" evidence="13">
    <location>
        <begin position="44"/>
        <end position="284"/>
    </location>
</feature>
<dbReference type="PANTHER" id="PTHR30570:SF4">
    <property type="entry name" value="PHOSPHATE-BINDING PROTEIN PSTS 1"/>
    <property type="match status" value="1"/>
</dbReference>
<dbReference type="AlphaFoldDB" id="A0A6I6ENK9"/>
<dbReference type="SUPFAM" id="SSF53850">
    <property type="entry name" value="Periplasmic binding protein-like II"/>
    <property type="match status" value="1"/>
</dbReference>
<dbReference type="NCBIfam" id="TIGR02136">
    <property type="entry name" value="ptsS_2"/>
    <property type="match status" value="1"/>
</dbReference>
<keyword evidence="6 12" id="KW-1003">Cell membrane</keyword>
<comment type="function">
    <text evidence="1">Part of the ABC transporter complex PstSACB involved in phosphate import.</text>
</comment>
<reference evidence="14 15" key="1">
    <citation type="submission" date="2019-12" db="EMBL/GenBank/DDBJ databases">
        <title>Genome sequenceing of Clostridium bovifaecis.</title>
        <authorList>
            <person name="Yao Y."/>
        </authorList>
    </citation>
    <scope>NUCLEOTIDE SEQUENCE [LARGE SCALE GENOMIC DNA]</scope>
    <source>
        <strain evidence="14 15">BXX</strain>
    </source>
</reference>
<evidence type="ECO:0000256" key="9">
    <source>
        <dbReference type="ARBA" id="ARBA00023136"/>
    </source>
</evidence>
<dbReference type="Gene3D" id="3.40.190.10">
    <property type="entry name" value="Periplasmic binding protein-like II"/>
    <property type="match status" value="2"/>
</dbReference>
<accession>A0A6I6ENK9</accession>
<evidence type="ECO:0000256" key="4">
    <source>
        <dbReference type="ARBA" id="ARBA00011529"/>
    </source>
</evidence>
<comment type="subunit">
    <text evidence="4 12">The complex is composed of two ATP-binding proteins (PstB), two transmembrane proteins (PstC and PstA) and a solute-binding protein (PstS).</text>
</comment>
<evidence type="ECO:0000256" key="2">
    <source>
        <dbReference type="ARBA" id="ARBA00004193"/>
    </source>
</evidence>
<evidence type="ECO:0000256" key="11">
    <source>
        <dbReference type="ARBA" id="ARBA00023288"/>
    </source>
</evidence>
<comment type="subcellular location">
    <subcellularLocation>
        <location evidence="2 12">Cell membrane</location>
        <topology evidence="2 12">Lipid-anchor</topology>
    </subcellularLocation>
</comment>
<keyword evidence="7 12" id="KW-0592">Phosphate transport</keyword>
<dbReference type="PANTHER" id="PTHR30570">
    <property type="entry name" value="PERIPLASMIC PHOSPHATE BINDING COMPONENT OF PHOSPHATE ABC TRANSPORTER"/>
    <property type="match status" value="1"/>
</dbReference>
<keyword evidence="9" id="KW-0472">Membrane</keyword>
<evidence type="ECO:0000256" key="7">
    <source>
        <dbReference type="ARBA" id="ARBA00022592"/>
    </source>
</evidence>